<sequence>MDQPLSQAASSWPIERYAPRHEHWPYEPADFKRQDESSDSEFYDTPRLVTHIDDHAIRNLKRYYADNLPRQGRILDFCTSWVSHFPREVESQIQEGELQVVGIGMNKQEMDVNPCLNAGRIEIDLNTRPEIPSSATASPTPELFDTATCVVSIDYLTKPKEVLTSLRERTKEGGMVHLVISDRCFPTKAINRWLRLDPPERLQMVGDFLWFSGWRDIEIVELSDKEGNDGAGGVAAALRWAGMRTHDPLWVVRGVNRGDGGR</sequence>
<protein>
    <recommendedName>
        <fullName evidence="3">S-adenosyl-L-methionine-dependent methyltransferase</fullName>
    </recommendedName>
</protein>
<dbReference type="OrthoDB" id="2013972at2759"/>
<comment type="caution">
    <text evidence="1">The sequence shown here is derived from an EMBL/GenBank/DDBJ whole genome shotgun (WGS) entry which is preliminary data.</text>
</comment>
<evidence type="ECO:0000313" key="2">
    <source>
        <dbReference type="Proteomes" id="UP000193144"/>
    </source>
</evidence>
<dbReference type="PANTHER" id="PTHR43036">
    <property type="entry name" value="OSJNBB0011N17.9 PROTEIN"/>
    <property type="match status" value="1"/>
</dbReference>
<dbReference type="EMBL" id="MCFA01000151">
    <property type="protein sequence ID" value="ORY03041.1"/>
    <property type="molecule type" value="Genomic_DNA"/>
</dbReference>
<dbReference type="PANTHER" id="PTHR43036:SF2">
    <property type="entry name" value="OS04G0481300 PROTEIN"/>
    <property type="match status" value="1"/>
</dbReference>
<proteinExistence type="predicted"/>
<reference evidence="1 2" key="1">
    <citation type="submission" date="2016-07" db="EMBL/GenBank/DDBJ databases">
        <title>Pervasive Adenine N6-methylation of Active Genes in Fungi.</title>
        <authorList>
            <consortium name="DOE Joint Genome Institute"/>
            <person name="Mondo S.J."/>
            <person name="Dannebaum R.O."/>
            <person name="Kuo R.C."/>
            <person name="Labutti K."/>
            <person name="Haridas S."/>
            <person name="Kuo A."/>
            <person name="Salamov A."/>
            <person name="Ahrendt S.R."/>
            <person name="Lipzen A."/>
            <person name="Sullivan W."/>
            <person name="Andreopoulos W.B."/>
            <person name="Clum A."/>
            <person name="Lindquist E."/>
            <person name="Daum C."/>
            <person name="Ramamoorthy G.K."/>
            <person name="Gryganskyi A."/>
            <person name="Culley D."/>
            <person name="Magnuson J.K."/>
            <person name="James T.Y."/>
            <person name="O'Malley M.A."/>
            <person name="Stajich J.E."/>
            <person name="Spatafora J.W."/>
            <person name="Visel A."/>
            <person name="Grigoriev I.V."/>
        </authorList>
    </citation>
    <scope>NUCLEOTIDE SEQUENCE [LARGE SCALE GENOMIC DNA]</scope>
    <source>
        <strain evidence="1 2">CBS 115471</strain>
    </source>
</reference>
<gene>
    <name evidence="1" type="ORF">BCR34DRAFT_627402</name>
</gene>
<keyword evidence="2" id="KW-1185">Reference proteome</keyword>
<accession>A0A1Y1YYD7</accession>
<evidence type="ECO:0000313" key="1">
    <source>
        <dbReference type="EMBL" id="ORY03041.1"/>
    </source>
</evidence>
<dbReference type="SUPFAM" id="SSF53335">
    <property type="entry name" value="S-adenosyl-L-methionine-dependent methyltransferases"/>
    <property type="match status" value="1"/>
</dbReference>
<name>A0A1Y1YYD7_9PLEO</name>
<dbReference type="InterPro" id="IPR029063">
    <property type="entry name" value="SAM-dependent_MTases_sf"/>
</dbReference>
<evidence type="ECO:0008006" key="3">
    <source>
        <dbReference type="Google" id="ProtNLM"/>
    </source>
</evidence>
<dbReference type="AlphaFoldDB" id="A0A1Y1YYD7"/>
<dbReference type="Proteomes" id="UP000193144">
    <property type="component" value="Unassembled WGS sequence"/>
</dbReference>
<organism evidence="1 2">
    <name type="scientific">Clohesyomyces aquaticus</name>
    <dbReference type="NCBI Taxonomy" id="1231657"/>
    <lineage>
        <taxon>Eukaryota</taxon>
        <taxon>Fungi</taxon>
        <taxon>Dikarya</taxon>
        <taxon>Ascomycota</taxon>
        <taxon>Pezizomycotina</taxon>
        <taxon>Dothideomycetes</taxon>
        <taxon>Pleosporomycetidae</taxon>
        <taxon>Pleosporales</taxon>
        <taxon>Lindgomycetaceae</taxon>
        <taxon>Clohesyomyces</taxon>
    </lineage>
</organism>